<dbReference type="Pfam" id="PF00622">
    <property type="entry name" value="SPRY"/>
    <property type="match status" value="1"/>
</dbReference>
<organism evidence="4 5">
    <name type="scientific">Stylosanthes scabra</name>
    <dbReference type="NCBI Taxonomy" id="79078"/>
    <lineage>
        <taxon>Eukaryota</taxon>
        <taxon>Viridiplantae</taxon>
        <taxon>Streptophyta</taxon>
        <taxon>Embryophyta</taxon>
        <taxon>Tracheophyta</taxon>
        <taxon>Spermatophyta</taxon>
        <taxon>Magnoliopsida</taxon>
        <taxon>eudicotyledons</taxon>
        <taxon>Gunneridae</taxon>
        <taxon>Pentapetalae</taxon>
        <taxon>rosids</taxon>
        <taxon>fabids</taxon>
        <taxon>Fabales</taxon>
        <taxon>Fabaceae</taxon>
        <taxon>Papilionoideae</taxon>
        <taxon>50 kb inversion clade</taxon>
        <taxon>dalbergioids sensu lato</taxon>
        <taxon>Dalbergieae</taxon>
        <taxon>Pterocarpus clade</taxon>
        <taxon>Stylosanthes</taxon>
    </lineage>
</organism>
<feature type="compositionally biased region" description="Low complexity" evidence="1">
    <location>
        <begin position="468"/>
        <end position="495"/>
    </location>
</feature>
<evidence type="ECO:0000313" key="5">
    <source>
        <dbReference type="Proteomes" id="UP001341840"/>
    </source>
</evidence>
<dbReference type="InterPro" id="IPR044736">
    <property type="entry name" value="Gid1/RanBPM/SPLA_SPRY"/>
</dbReference>
<evidence type="ECO:0000259" key="3">
    <source>
        <dbReference type="Pfam" id="PF00622"/>
    </source>
</evidence>
<dbReference type="PANTHER" id="PTHR44991">
    <property type="entry name" value="IMMUNOGLOBULIN SUPERFAMILY MEMBER 5"/>
    <property type="match status" value="1"/>
</dbReference>
<keyword evidence="2" id="KW-0472">Membrane</keyword>
<feature type="region of interest" description="Disordered" evidence="1">
    <location>
        <begin position="51"/>
        <end position="73"/>
    </location>
</feature>
<dbReference type="Gene3D" id="2.60.120.920">
    <property type="match status" value="1"/>
</dbReference>
<proteinExistence type="predicted"/>
<dbReference type="SUPFAM" id="SSF49899">
    <property type="entry name" value="Concanavalin A-like lectins/glucanases"/>
    <property type="match status" value="1"/>
</dbReference>
<keyword evidence="2" id="KW-1133">Transmembrane helix</keyword>
<feature type="region of interest" description="Disordered" evidence="1">
    <location>
        <begin position="464"/>
        <end position="496"/>
    </location>
</feature>
<dbReference type="InterPro" id="IPR043136">
    <property type="entry name" value="B30.2/SPRY_sf"/>
</dbReference>
<dbReference type="EMBL" id="JASCZI010000123">
    <property type="protein sequence ID" value="MED6109027.1"/>
    <property type="molecule type" value="Genomic_DNA"/>
</dbReference>
<name>A0ABU6QBG9_9FABA</name>
<comment type="caution">
    <text evidence="4">The sequence shown here is derived from an EMBL/GenBank/DDBJ whole genome shotgun (WGS) entry which is preliminary data.</text>
</comment>
<sequence>MREWIRVALVAASVGCVSTLLLVLLWRFYQRRKRVSFVEPASLTTMEGRIHDHHHHHQLDHHPSNNNQGSSNKNNKHGNYYYVIRGSVSGKRVLFSWSDHPSMAVDAVENGWSRFSFIASKAYTPSLSKRSSILGVCAAPVSSDDHHHGTESDVEMSWEVSQGSAEFMQKVRLNPGLNKILHNNNNGSSSSMNVASVIRTALPLPGPPLGNYSFPQEGYFEITILYSEGGGGCGNEYEFVGKSGGEGEKTKLLVIHGGGGNGSKSKGSSEALVHVTSSNNNHSKVNSVDEMKLDGKEGGKRSGSVMFSLGLTAAGPVPLRVPGSYPGSIGFNSNGSVFLDGMKLVFESEKAEWVGTDKVIGCGFDPRQKKVFFTLDSELVHVIHCQSEVFGTPLYPIMAANIDIMVLVNFGQSSFKYAPANAQRTPNPCFIAPLVNSPAVTLGYDDSRELFSMGRIDSQWLNRSATRGSHNNGSNNINHNNNNSISSNNNNNNSNVRTMEFDEESEADLFEIVLDGSGKSSNATS</sequence>
<feature type="compositionally biased region" description="Low complexity" evidence="1">
    <location>
        <begin position="64"/>
        <end position="73"/>
    </location>
</feature>
<feature type="transmembrane region" description="Helical" evidence="2">
    <location>
        <begin position="7"/>
        <end position="29"/>
    </location>
</feature>
<protein>
    <recommendedName>
        <fullName evidence="3">SPRY domain-containing protein</fullName>
    </recommendedName>
</protein>
<dbReference type="CDD" id="cd12885">
    <property type="entry name" value="SPRY_RanBP_like"/>
    <property type="match status" value="1"/>
</dbReference>
<evidence type="ECO:0000256" key="2">
    <source>
        <dbReference type="SAM" id="Phobius"/>
    </source>
</evidence>
<dbReference type="InterPro" id="IPR013320">
    <property type="entry name" value="ConA-like_dom_sf"/>
</dbReference>
<dbReference type="InterPro" id="IPR003877">
    <property type="entry name" value="SPRY_dom"/>
</dbReference>
<evidence type="ECO:0000313" key="4">
    <source>
        <dbReference type="EMBL" id="MED6109027.1"/>
    </source>
</evidence>
<accession>A0ABU6QBG9</accession>
<dbReference type="PANTHER" id="PTHR44991:SF1">
    <property type="entry name" value="IMMUNOGLOBULIN SUPERFAMILY MEMBER 5"/>
    <property type="match status" value="1"/>
</dbReference>
<dbReference type="Proteomes" id="UP001341840">
    <property type="component" value="Unassembled WGS sequence"/>
</dbReference>
<reference evidence="4 5" key="1">
    <citation type="journal article" date="2023" name="Plants (Basel)">
        <title>Bridging the Gap: Combining Genomics and Transcriptomics Approaches to Understand Stylosanthes scabra, an Orphan Legume from the Brazilian Caatinga.</title>
        <authorList>
            <person name="Ferreira-Neto J.R.C."/>
            <person name="da Silva M.D."/>
            <person name="Binneck E."/>
            <person name="de Melo N.F."/>
            <person name="da Silva R.H."/>
            <person name="de Melo A.L.T.M."/>
            <person name="Pandolfi V."/>
            <person name="Bustamante F.O."/>
            <person name="Brasileiro-Vidal A.C."/>
            <person name="Benko-Iseppon A.M."/>
        </authorList>
    </citation>
    <scope>NUCLEOTIDE SEQUENCE [LARGE SCALE GENOMIC DNA]</scope>
    <source>
        <tissue evidence="4">Leaves</tissue>
    </source>
</reference>
<feature type="domain" description="SPRY" evidence="3">
    <location>
        <begin position="321"/>
        <end position="412"/>
    </location>
</feature>
<evidence type="ECO:0000256" key="1">
    <source>
        <dbReference type="SAM" id="MobiDB-lite"/>
    </source>
</evidence>
<keyword evidence="5" id="KW-1185">Reference proteome</keyword>
<keyword evidence="2" id="KW-0812">Transmembrane</keyword>
<gene>
    <name evidence="4" type="ORF">PIB30_029876</name>
</gene>